<name>A0A699UV81_TANCI</name>
<gene>
    <name evidence="1" type="ORF">Tci_899231</name>
</gene>
<feature type="non-terminal residue" evidence="1">
    <location>
        <position position="1"/>
    </location>
</feature>
<organism evidence="1">
    <name type="scientific">Tanacetum cinerariifolium</name>
    <name type="common">Dalmatian daisy</name>
    <name type="synonym">Chrysanthemum cinerariifolium</name>
    <dbReference type="NCBI Taxonomy" id="118510"/>
    <lineage>
        <taxon>Eukaryota</taxon>
        <taxon>Viridiplantae</taxon>
        <taxon>Streptophyta</taxon>
        <taxon>Embryophyta</taxon>
        <taxon>Tracheophyta</taxon>
        <taxon>Spermatophyta</taxon>
        <taxon>Magnoliopsida</taxon>
        <taxon>eudicotyledons</taxon>
        <taxon>Gunneridae</taxon>
        <taxon>Pentapetalae</taxon>
        <taxon>asterids</taxon>
        <taxon>campanulids</taxon>
        <taxon>Asterales</taxon>
        <taxon>Asteraceae</taxon>
        <taxon>Asteroideae</taxon>
        <taxon>Anthemideae</taxon>
        <taxon>Anthemidinae</taxon>
        <taxon>Tanacetum</taxon>
    </lineage>
</organism>
<dbReference type="EMBL" id="BKCJ011375592">
    <property type="protein sequence ID" value="GFD27262.1"/>
    <property type="molecule type" value="Genomic_DNA"/>
</dbReference>
<dbReference type="AlphaFoldDB" id="A0A699UV81"/>
<comment type="caution">
    <text evidence="1">The sequence shown here is derived from an EMBL/GenBank/DDBJ whole genome shotgun (WGS) entry which is preliminary data.</text>
</comment>
<sequence length="137" mass="15314">SAAGPFNIVVSPTLRLDEKSSYVDPSKYPDDPDMPALEDIAYSDDEEDVGAEVDFSNLETNITDSPIPTTRVHKDRLVTQIIGDLSLSPQTRSMKRMVKEKGGLTQINDEDFHTCMFACFLSQEEPKRVHQALKDPN</sequence>
<evidence type="ECO:0000313" key="1">
    <source>
        <dbReference type="EMBL" id="GFD27262.1"/>
    </source>
</evidence>
<accession>A0A699UV81</accession>
<proteinExistence type="predicted"/>
<protein>
    <submittedName>
        <fullName evidence="1">Uncharacterized protein</fullName>
    </submittedName>
</protein>
<reference evidence="1" key="1">
    <citation type="journal article" date="2019" name="Sci. Rep.">
        <title>Draft genome of Tanacetum cinerariifolium, the natural source of mosquito coil.</title>
        <authorList>
            <person name="Yamashiro T."/>
            <person name="Shiraishi A."/>
            <person name="Satake H."/>
            <person name="Nakayama K."/>
        </authorList>
    </citation>
    <scope>NUCLEOTIDE SEQUENCE</scope>
</reference>